<keyword evidence="3" id="KW-1185">Reference proteome</keyword>
<evidence type="ECO:0000313" key="2">
    <source>
        <dbReference type="EMBL" id="KAF1996710.1"/>
    </source>
</evidence>
<dbReference type="EMBL" id="ML977622">
    <property type="protein sequence ID" value="KAF1996710.1"/>
    <property type="molecule type" value="Genomic_DNA"/>
</dbReference>
<dbReference type="Proteomes" id="UP000799779">
    <property type="component" value="Unassembled WGS sequence"/>
</dbReference>
<feature type="compositionally biased region" description="Pro residues" evidence="1">
    <location>
        <begin position="37"/>
        <end position="46"/>
    </location>
</feature>
<evidence type="ECO:0000256" key="1">
    <source>
        <dbReference type="SAM" id="MobiDB-lite"/>
    </source>
</evidence>
<dbReference type="AlphaFoldDB" id="A0A6A5W4D4"/>
<accession>A0A6A5W4D4</accession>
<evidence type="ECO:0000313" key="3">
    <source>
        <dbReference type="Proteomes" id="UP000799779"/>
    </source>
</evidence>
<reference evidence="2" key="1">
    <citation type="journal article" date="2020" name="Stud. Mycol.">
        <title>101 Dothideomycetes genomes: a test case for predicting lifestyles and emergence of pathogens.</title>
        <authorList>
            <person name="Haridas S."/>
            <person name="Albert R."/>
            <person name="Binder M."/>
            <person name="Bloem J."/>
            <person name="Labutti K."/>
            <person name="Salamov A."/>
            <person name="Andreopoulos B."/>
            <person name="Baker S."/>
            <person name="Barry K."/>
            <person name="Bills G."/>
            <person name="Bluhm B."/>
            <person name="Cannon C."/>
            <person name="Castanera R."/>
            <person name="Culley D."/>
            <person name="Daum C."/>
            <person name="Ezra D."/>
            <person name="Gonzalez J."/>
            <person name="Henrissat B."/>
            <person name="Kuo A."/>
            <person name="Liang C."/>
            <person name="Lipzen A."/>
            <person name="Lutzoni F."/>
            <person name="Magnuson J."/>
            <person name="Mondo S."/>
            <person name="Nolan M."/>
            <person name="Ohm R."/>
            <person name="Pangilinan J."/>
            <person name="Park H.-J."/>
            <person name="Ramirez L."/>
            <person name="Alfaro M."/>
            <person name="Sun H."/>
            <person name="Tritt A."/>
            <person name="Yoshinaga Y."/>
            <person name="Zwiers L.-H."/>
            <person name="Turgeon B."/>
            <person name="Goodwin S."/>
            <person name="Spatafora J."/>
            <person name="Crous P."/>
            <person name="Grigoriev I."/>
        </authorList>
    </citation>
    <scope>NUCLEOTIDE SEQUENCE</scope>
    <source>
        <strain evidence="2">CBS 123094</strain>
    </source>
</reference>
<proteinExistence type="predicted"/>
<protein>
    <submittedName>
        <fullName evidence="2">Uncharacterized protein</fullName>
    </submittedName>
</protein>
<feature type="region of interest" description="Disordered" evidence="1">
    <location>
        <begin position="27"/>
        <end position="66"/>
    </location>
</feature>
<organism evidence="2 3">
    <name type="scientific">Amniculicola lignicola CBS 123094</name>
    <dbReference type="NCBI Taxonomy" id="1392246"/>
    <lineage>
        <taxon>Eukaryota</taxon>
        <taxon>Fungi</taxon>
        <taxon>Dikarya</taxon>
        <taxon>Ascomycota</taxon>
        <taxon>Pezizomycotina</taxon>
        <taxon>Dothideomycetes</taxon>
        <taxon>Pleosporomycetidae</taxon>
        <taxon>Pleosporales</taxon>
        <taxon>Amniculicolaceae</taxon>
        <taxon>Amniculicola</taxon>
    </lineage>
</organism>
<feature type="region of interest" description="Disordered" evidence="1">
    <location>
        <begin position="143"/>
        <end position="193"/>
    </location>
</feature>
<gene>
    <name evidence="2" type="ORF">P154DRAFT_307382</name>
</gene>
<name>A0A6A5W4D4_9PLEO</name>
<sequence length="193" mass="21230">MPPGKRNRFGGYGGVFITPWVCPKGRRLLSPNRKPTPDPLPTPPLSPARGQGTRPDRSSAEVGACSPVSPTALPLHTYRSFLAVRMAWYLAHLLSSCRTQIVLFPMAAQHTRLRLHGESAKRTRRGGQEGADATMTEWWSESAWDGMPGSRTEEEKKKQYGALLASEPSPQPPIGLHAQRWEAERKNVPAAGD</sequence>